<dbReference type="InterPro" id="IPR013325">
    <property type="entry name" value="RNA_pol_sigma_r2"/>
</dbReference>
<evidence type="ECO:0000256" key="4">
    <source>
        <dbReference type="ARBA" id="ARBA00023163"/>
    </source>
</evidence>
<dbReference type="InterPro" id="IPR014322">
    <property type="entry name" value="RNA_pol_sigma-B/F/G"/>
</dbReference>
<evidence type="ECO:0000259" key="6">
    <source>
        <dbReference type="Pfam" id="PF04539"/>
    </source>
</evidence>
<dbReference type="InterPro" id="IPR007627">
    <property type="entry name" value="RNA_pol_sigma70_r2"/>
</dbReference>
<gene>
    <name evidence="9" type="ORF">CF165_49410</name>
</gene>
<name>A0A229SJU8_9PSEU</name>
<dbReference type="AlphaFoldDB" id="A0A229SJU8"/>
<dbReference type="Gene3D" id="1.10.10.10">
    <property type="entry name" value="Winged helix-like DNA-binding domain superfamily/Winged helix DNA-binding domain"/>
    <property type="match status" value="2"/>
</dbReference>
<evidence type="ECO:0000256" key="3">
    <source>
        <dbReference type="ARBA" id="ARBA00023125"/>
    </source>
</evidence>
<sequence length="273" mass="30594">MVVRAPERNPSAETPNLPSQRRSNDYAHCIPLFAEQSRLADEDARRSELRLRLITEHLSLAEHIAQRFSGRGEPFDDLLQVARTGLIHAVDRYNPEQGTDFLSFAVPTIMGEVRRHFRDTGWSMRVPRTLKDLKHTLSKASDTLAHDLGRAPTPSEIAAHLDMDIDVVREGLLAAEAYRAHSINTPARGAEDTVTVADQLAAEEPGFAHCENHVTLQAAMATLPARERAIVKMRFVDELTQSQIAQRIGLSQMQVSRLLAKTLEQLRERIVTE</sequence>
<keyword evidence="4" id="KW-0804">Transcription</keyword>
<keyword evidence="3" id="KW-0238">DNA-binding</keyword>
<dbReference type="InterPro" id="IPR014284">
    <property type="entry name" value="RNA_pol_sigma-70_dom"/>
</dbReference>
<feature type="region of interest" description="Disordered" evidence="5">
    <location>
        <begin position="1"/>
        <end position="23"/>
    </location>
</feature>
<proteinExistence type="predicted"/>
<keyword evidence="1" id="KW-0805">Transcription regulation</keyword>
<protein>
    <submittedName>
        <fullName evidence="9">B/F/G family RNA polymerase sigma-70 factor</fullName>
    </submittedName>
</protein>
<dbReference type="InterPro" id="IPR036388">
    <property type="entry name" value="WH-like_DNA-bd_sf"/>
</dbReference>
<evidence type="ECO:0000256" key="2">
    <source>
        <dbReference type="ARBA" id="ARBA00023082"/>
    </source>
</evidence>
<dbReference type="PANTHER" id="PTHR30385:SF4">
    <property type="entry name" value="RNA POLYMERASE SIGMA-E FACTOR"/>
    <property type="match status" value="1"/>
</dbReference>
<dbReference type="InterPro" id="IPR007624">
    <property type="entry name" value="RNA_pol_sigma70_r3"/>
</dbReference>
<dbReference type="GO" id="GO:0003677">
    <property type="term" value="F:DNA binding"/>
    <property type="evidence" value="ECO:0007669"/>
    <property type="project" value="UniProtKB-KW"/>
</dbReference>
<feature type="domain" description="RNA polymerase sigma-70 region 2" evidence="7">
    <location>
        <begin position="53"/>
        <end position="122"/>
    </location>
</feature>
<dbReference type="Gene3D" id="1.20.120.1810">
    <property type="match status" value="1"/>
</dbReference>
<dbReference type="InterPro" id="IPR007630">
    <property type="entry name" value="RNA_pol_sigma70_r4"/>
</dbReference>
<evidence type="ECO:0000259" key="7">
    <source>
        <dbReference type="Pfam" id="PF04542"/>
    </source>
</evidence>
<feature type="domain" description="RNA polymerase sigma-70 region 4" evidence="8">
    <location>
        <begin position="219"/>
        <end position="268"/>
    </location>
</feature>
<dbReference type="GO" id="GO:0016987">
    <property type="term" value="F:sigma factor activity"/>
    <property type="evidence" value="ECO:0007669"/>
    <property type="project" value="UniProtKB-KW"/>
</dbReference>
<dbReference type="EMBL" id="NMUL01000101">
    <property type="protein sequence ID" value="OXM59103.1"/>
    <property type="molecule type" value="Genomic_DNA"/>
</dbReference>
<dbReference type="SUPFAM" id="SSF88659">
    <property type="entry name" value="Sigma3 and sigma4 domains of RNA polymerase sigma factors"/>
    <property type="match status" value="2"/>
</dbReference>
<dbReference type="PANTHER" id="PTHR30385">
    <property type="entry name" value="SIGMA FACTOR F FLAGELLAR"/>
    <property type="match status" value="1"/>
</dbReference>
<dbReference type="Pfam" id="PF04545">
    <property type="entry name" value="Sigma70_r4"/>
    <property type="match status" value="1"/>
</dbReference>
<evidence type="ECO:0000313" key="10">
    <source>
        <dbReference type="Proteomes" id="UP000215199"/>
    </source>
</evidence>
<keyword evidence="10" id="KW-1185">Reference proteome</keyword>
<evidence type="ECO:0000313" key="9">
    <source>
        <dbReference type="EMBL" id="OXM59103.1"/>
    </source>
</evidence>
<dbReference type="InterPro" id="IPR000943">
    <property type="entry name" value="RNA_pol_sigma70"/>
</dbReference>
<dbReference type="Pfam" id="PF04539">
    <property type="entry name" value="Sigma70_r3"/>
    <property type="match status" value="1"/>
</dbReference>
<dbReference type="Pfam" id="PF04542">
    <property type="entry name" value="Sigma70_r2"/>
    <property type="match status" value="1"/>
</dbReference>
<dbReference type="RefSeq" id="WP_093954525.1">
    <property type="nucleotide sequence ID" value="NZ_NMUL01000101.1"/>
</dbReference>
<dbReference type="NCBIfam" id="TIGR02937">
    <property type="entry name" value="sigma70-ECF"/>
    <property type="match status" value="1"/>
</dbReference>
<keyword evidence="2" id="KW-0731">Sigma factor</keyword>
<dbReference type="Proteomes" id="UP000215199">
    <property type="component" value="Unassembled WGS sequence"/>
</dbReference>
<organism evidence="9 10">
    <name type="scientific">Amycolatopsis vastitatis</name>
    <dbReference type="NCBI Taxonomy" id="1905142"/>
    <lineage>
        <taxon>Bacteria</taxon>
        <taxon>Bacillati</taxon>
        <taxon>Actinomycetota</taxon>
        <taxon>Actinomycetes</taxon>
        <taxon>Pseudonocardiales</taxon>
        <taxon>Pseudonocardiaceae</taxon>
        <taxon>Amycolatopsis</taxon>
    </lineage>
</organism>
<feature type="compositionally biased region" description="Polar residues" evidence="5">
    <location>
        <begin position="11"/>
        <end position="21"/>
    </location>
</feature>
<evidence type="ECO:0000259" key="8">
    <source>
        <dbReference type="Pfam" id="PF04545"/>
    </source>
</evidence>
<feature type="domain" description="RNA polymerase sigma-70 region 3" evidence="6">
    <location>
        <begin position="137"/>
        <end position="193"/>
    </location>
</feature>
<dbReference type="NCBIfam" id="TIGR02980">
    <property type="entry name" value="SigBFG"/>
    <property type="match status" value="1"/>
</dbReference>
<dbReference type="CDD" id="cd06171">
    <property type="entry name" value="Sigma70_r4"/>
    <property type="match status" value="1"/>
</dbReference>
<dbReference type="SUPFAM" id="SSF88946">
    <property type="entry name" value="Sigma2 domain of RNA polymerase sigma factors"/>
    <property type="match status" value="1"/>
</dbReference>
<comment type="caution">
    <text evidence="9">The sequence shown here is derived from an EMBL/GenBank/DDBJ whole genome shotgun (WGS) entry which is preliminary data.</text>
</comment>
<dbReference type="InterPro" id="IPR013324">
    <property type="entry name" value="RNA_pol_sigma_r3/r4-like"/>
</dbReference>
<dbReference type="OrthoDB" id="9804285at2"/>
<evidence type="ECO:0000256" key="1">
    <source>
        <dbReference type="ARBA" id="ARBA00023015"/>
    </source>
</evidence>
<dbReference type="PRINTS" id="PR00046">
    <property type="entry name" value="SIGMA70FCT"/>
</dbReference>
<reference evidence="10" key="1">
    <citation type="submission" date="2017-07" db="EMBL/GenBank/DDBJ databases">
        <title>Comparative genome mining reveals phylogenetic distribution patterns of secondary metabolites in Amycolatopsis.</title>
        <authorList>
            <person name="Adamek M."/>
            <person name="Alanjary M."/>
            <person name="Sales-Ortells H."/>
            <person name="Goodfellow M."/>
            <person name="Bull A.T."/>
            <person name="Kalinowski J."/>
            <person name="Ziemert N."/>
        </authorList>
    </citation>
    <scope>NUCLEOTIDE SEQUENCE [LARGE SCALE GENOMIC DNA]</scope>
    <source>
        <strain evidence="10">H5</strain>
    </source>
</reference>
<dbReference type="GO" id="GO:0006352">
    <property type="term" value="P:DNA-templated transcription initiation"/>
    <property type="evidence" value="ECO:0007669"/>
    <property type="project" value="InterPro"/>
</dbReference>
<accession>A0A229SJU8</accession>
<evidence type="ECO:0000256" key="5">
    <source>
        <dbReference type="SAM" id="MobiDB-lite"/>
    </source>
</evidence>